<reference evidence="1 2" key="1">
    <citation type="submission" date="2021-03" db="EMBL/GenBank/DDBJ databases">
        <title>Enterococcal diversity collection.</title>
        <authorList>
            <person name="Gilmore M.S."/>
            <person name="Schwartzman J."/>
            <person name="Van Tyne D."/>
            <person name="Martin M."/>
            <person name="Earl A.M."/>
            <person name="Manson A.L."/>
            <person name="Straub T."/>
            <person name="Salamzade R."/>
            <person name="Saavedra J."/>
            <person name="Lebreton F."/>
            <person name="Prichula J."/>
            <person name="Schaufler K."/>
            <person name="Gaca A."/>
            <person name="Sgardioli B."/>
            <person name="Wagenaar J."/>
            <person name="Strong T."/>
        </authorList>
    </citation>
    <scope>NUCLEOTIDE SEQUENCE [LARGE SCALE GENOMIC DNA]</scope>
    <source>
        <strain evidence="1 2">669A</strain>
    </source>
</reference>
<dbReference type="GO" id="GO:0016787">
    <property type="term" value="F:hydrolase activity"/>
    <property type="evidence" value="ECO:0007669"/>
    <property type="project" value="UniProtKB-KW"/>
</dbReference>
<dbReference type="Gene3D" id="3.30.1240.10">
    <property type="match status" value="1"/>
</dbReference>
<dbReference type="InterPro" id="IPR023214">
    <property type="entry name" value="HAD_sf"/>
</dbReference>
<proteinExistence type="predicted"/>
<dbReference type="NCBIfam" id="TIGR00099">
    <property type="entry name" value="Cof-subfamily"/>
    <property type="match status" value="1"/>
</dbReference>
<dbReference type="PANTHER" id="PTHR10000">
    <property type="entry name" value="PHOSPHOSERINE PHOSPHATASE"/>
    <property type="match status" value="1"/>
</dbReference>
<dbReference type="Proteomes" id="UP000664601">
    <property type="component" value="Unassembled WGS sequence"/>
</dbReference>
<dbReference type="SFLD" id="SFLDS00003">
    <property type="entry name" value="Haloacid_Dehalogenase"/>
    <property type="match status" value="1"/>
</dbReference>
<keyword evidence="2" id="KW-1185">Reference proteome</keyword>
<evidence type="ECO:0000313" key="2">
    <source>
        <dbReference type="Proteomes" id="UP000664601"/>
    </source>
</evidence>
<dbReference type="InterPro" id="IPR006379">
    <property type="entry name" value="HAD-SF_hydro_IIB"/>
</dbReference>
<dbReference type="CDD" id="cd07518">
    <property type="entry name" value="HAD_YbiV-Like"/>
    <property type="match status" value="1"/>
</dbReference>
<dbReference type="InterPro" id="IPR000150">
    <property type="entry name" value="Cof"/>
</dbReference>
<dbReference type="Pfam" id="PF08282">
    <property type="entry name" value="Hydrolase_3"/>
    <property type="match status" value="1"/>
</dbReference>
<sequence length="271" mass="30325">MIKLIAVDMDGTFLNDQKTYNKSRFEQLLKQMQQQNIHFVVASGNQYFQLRSFFPDNYQDIAFVSENGANIVLGETAFYNAELDPSAIPAILESIEQTNPSALIICGKNSAYIADSISDKGFEYASFYYPQIKKLTNLQMVTQENDALFKFALSHSPDNMPVALEALKEKLAPWLIPVTSGHEDIDLIIPGVHKFSGLQRLGELWQIKPEEMMAFGDSGNDLEMLENVKYSYAMANASKPVQAAANYSIGSNNTEDLLDTIQQVCQGTFVY</sequence>
<dbReference type="PANTHER" id="PTHR10000:SF53">
    <property type="entry name" value="5-AMINO-6-(5-PHOSPHO-D-RIBITYLAMINO)URACIL PHOSPHATASE YBJI-RELATED"/>
    <property type="match status" value="1"/>
</dbReference>
<evidence type="ECO:0000313" key="1">
    <source>
        <dbReference type="EMBL" id="MBO1308352.1"/>
    </source>
</evidence>
<dbReference type="EMBL" id="JAFREM010000031">
    <property type="protein sequence ID" value="MBO1308352.1"/>
    <property type="molecule type" value="Genomic_DNA"/>
</dbReference>
<accession>A0ABS3LFD0</accession>
<dbReference type="SFLD" id="SFLDG01144">
    <property type="entry name" value="C2.B.4:_PGP_Like"/>
    <property type="match status" value="1"/>
</dbReference>
<dbReference type="InterPro" id="IPR036412">
    <property type="entry name" value="HAD-like_sf"/>
</dbReference>
<dbReference type="Gene3D" id="3.40.50.1000">
    <property type="entry name" value="HAD superfamily/HAD-like"/>
    <property type="match status" value="1"/>
</dbReference>
<dbReference type="NCBIfam" id="TIGR01484">
    <property type="entry name" value="HAD-SF-IIB"/>
    <property type="match status" value="1"/>
</dbReference>
<gene>
    <name evidence="1" type="ORF">JZO70_19405</name>
</gene>
<dbReference type="SFLD" id="SFLDG01140">
    <property type="entry name" value="C2.B:_Phosphomannomutase_and_P"/>
    <property type="match status" value="1"/>
</dbReference>
<protein>
    <submittedName>
        <fullName evidence="1">HAD family hydrolase</fullName>
    </submittedName>
</protein>
<dbReference type="PROSITE" id="PS01229">
    <property type="entry name" value="COF_2"/>
    <property type="match status" value="1"/>
</dbReference>
<dbReference type="SUPFAM" id="SSF56784">
    <property type="entry name" value="HAD-like"/>
    <property type="match status" value="1"/>
</dbReference>
<keyword evidence="1" id="KW-0378">Hydrolase</keyword>
<organism evidence="1 2">
    <name type="scientific">Candidatus Enterococcus moelleringii</name>
    <dbReference type="NCBI Taxonomy" id="2815325"/>
    <lineage>
        <taxon>Bacteria</taxon>
        <taxon>Bacillati</taxon>
        <taxon>Bacillota</taxon>
        <taxon>Bacilli</taxon>
        <taxon>Lactobacillales</taxon>
        <taxon>Enterococcaceae</taxon>
        <taxon>Enterococcus</taxon>
    </lineage>
</organism>
<comment type="caution">
    <text evidence="1">The sequence shown here is derived from an EMBL/GenBank/DDBJ whole genome shotgun (WGS) entry which is preliminary data.</text>
</comment>
<name>A0ABS3LFD0_9ENTE</name>